<keyword evidence="2" id="KW-1185">Reference proteome</keyword>
<name>A0A395IZ66_9HELO</name>
<accession>A0A395IZ66</accession>
<evidence type="ECO:0000313" key="1">
    <source>
        <dbReference type="EMBL" id="RAL65306.1"/>
    </source>
</evidence>
<dbReference type="EMBL" id="QKRW01000010">
    <property type="protein sequence ID" value="RAL65306.1"/>
    <property type="molecule type" value="Genomic_DNA"/>
</dbReference>
<protein>
    <submittedName>
        <fullName evidence="1">Uncharacterized protein</fullName>
    </submittedName>
</protein>
<gene>
    <name evidence="1" type="ORF">DID88_000874</name>
</gene>
<dbReference type="Proteomes" id="UP000249056">
    <property type="component" value="Unassembled WGS sequence"/>
</dbReference>
<dbReference type="AlphaFoldDB" id="A0A395IZ66"/>
<proteinExistence type="predicted"/>
<organism evidence="1 2">
    <name type="scientific">Monilinia fructigena</name>
    <dbReference type="NCBI Taxonomy" id="38457"/>
    <lineage>
        <taxon>Eukaryota</taxon>
        <taxon>Fungi</taxon>
        <taxon>Dikarya</taxon>
        <taxon>Ascomycota</taxon>
        <taxon>Pezizomycotina</taxon>
        <taxon>Leotiomycetes</taxon>
        <taxon>Helotiales</taxon>
        <taxon>Sclerotiniaceae</taxon>
        <taxon>Monilinia</taxon>
    </lineage>
</organism>
<evidence type="ECO:0000313" key="2">
    <source>
        <dbReference type="Proteomes" id="UP000249056"/>
    </source>
</evidence>
<comment type="caution">
    <text evidence="1">The sequence shown here is derived from an EMBL/GenBank/DDBJ whole genome shotgun (WGS) entry which is preliminary data.</text>
</comment>
<sequence>MQSKQSLTPVLSTILVTNPVTGEVSEVTGILQRTHGPVATQMPSAYPEQSPASAIGFTAFPPRPTMFGKSFSNSDSEDVFEGNCASFHSFPPEKRQLNSSVSVITCLSSPECTTGSYSS</sequence>
<reference evidence="1 2" key="1">
    <citation type="submission" date="2018-06" db="EMBL/GenBank/DDBJ databases">
        <title>Genome Sequence of the Brown Rot Fungal Pathogen Monilinia fructigena.</title>
        <authorList>
            <person name="Landi L."/>
            <person name="De Miccolis Angelini R.M."/>
            <person name="Pollastro S."/>
            <person name="Abate D."/>
            <person name="Faretra F."/>
            <person name="Romanazzi G."/>
        </authorList>
    </citation>
    <scope>NUCLEOTIDE SEQUENCE [LARGE SCALE GENOMIC DNA]</scope>
    <source>
        <strain evidence="1 2">Mfrg269</strain>
    </source>
</reference>